<dbReference type="Proteomes" id="UP001206983">
    <property type="component" value="Unassembled WGS sequence"/>
</dbReference>
<keyword evidence="4 6" id="KW-1133">Transmembrane helix</keyword>
<dbReference type="InterPro" id="IPR002758">
    <property type="entry name" value="Cation_antiport_E"/>
</dbReference>
<comment type="subcellular location">
    <subcellularLocation>
        <location evidence="1">Cell membrane</location>
        <topology evidence="1">Multi-pass membrane protein</topology>
    </subcellularLocation>
</comment>
<evidence type="ECO:0000256" key="5">
    <source>
        <dbReference type="ARBA" id="ARBA00023136"/>
    </source>
</evidence>
<keyword evidence="5 6" id="KW-0472">Membrane</keyword>
<evidence type="ECO:0000313" key="8">
    <source>
        <dbReference type="Proteomes" id="UP001206983"/>
    </source>
</evidence>
<evidence type="ECO:0000256" key="4">
    <source>
        <dbReference type="ARBA" id="ARBA00022989"/>
    </source>
</evidence>
<proteinExistence type="predicted"/>
<dbReference type="AlphaFoldDB" id="A0AAE3KYK5"/>
<keyword evidence="2" id="KW-1003">Cell membrane</keyword>
<dbReference type="RefSeq" id="WP_256623005.1">
    <property type="nucleotide sequence ID" value="NZ_JTEO01000004.1"/>
</dbReference>
<comment type="caution">
    <text evidence="7">The sequence shown here is derived from an EMBL/GenBank/DDBJ whole genome shotgun (WGS) entry which is preliminary data.</text>
</comment>
<evidence type="ECO:0000256" key="3">
    <source>
        <dbReference type="ARBA" id="ARBA00022692"/>
    </source>
</evidence>
<feature type="transmembrane region" description="Helical" evidence="6">
    <location>
        <begin position="6"/>
        <end position="38"/>
    </location>
</feature>
<evidence type="ECO:0000256" key="1">
    <source>
        <dbReference type="ARBA" id="ARBA00004651"/>
    </source>
</evidence>
<dbReference type="GO" id="GO:0005886">
    <property type="term" value="C:plasma membrane"/>
    <property type="evidence" value="ECO:0007669"/>
    <property type="project" value="UniProtKB-SubCell"/>
</dbReference>
<evidence type="ECO:0000256" key="2">
    <source>
        <dbReference type="ARBA" id="ARBA00022475"/>
    </source>
</evidence>
<keyword evidence="8" id="KW-1185">Reference proteome</keyword>
<dbReference type="PANTHER" id="PTHR34584">
    <property type="entry name" value="NA(+)/H(+) ANTIPORTER SUBUNIT E1"/>
    <property type="match status" value="1"/>
</dbReference>
<evidence type="ECO:0000256" key="6">
    <source>
        <dbReference type="SAM" id="Phobius"/>
    </source>
</evidence>
<evidence type="ECO:0000313" key="7">
    <source>
        <dbReference type="EMBL" id="MCQ6963109.1"/>
    </source>
</evidence>
<keyword evidence="3 6" id="KW-0812">Transmembrane</keyword>
<dbReference type="EMBL" id="JTEO01000004">
    <property type="protein sequence ID" value="MCQ6963109.1"/>
    <property type="molecule type" value="Genomic_DNA"/>
</dbReference>
<accession>A0AAE3KYK5</accession>
<sequence>MKQYIAYALILGLVWSFVSGNISVLNFMVGSILGLLIVQSLKKLYRPDKDMTFRSIAEHLPKLAVYFAVLLIEITKASVQIARIILSPGMDIRPGIIAVPIRATKDASITAIANTISLTPGTLTIDISDDMTKLYVHAIDVSEPEELKHSIRDKLEKYVLEAFE</sequence>
<gene>
    <name evidence="7" type="ORF">PV02_08720</name>
</gene>
<name>A0AAE3KYK5_9EURY</name>
<organism evidence="7 8">
    <name type="scientific">Methanolobus chelungpuianus</name>
    <dbReference type="NCBI Taxonomy" id="502115"/>
    <lineage>
        <taxon>Archaea</taxon>
        <taxon>Methanobacteriati</taxon>
        <taxon>Methanobacteriota</taxon>
        <taxon>Stenosarchaea group</taxon>
        <taxon>Methanomicrobia</taxon>
        <taxon>Methanosarcinales</taxon>
        <taxon>Methanosarcinaceae</taxon>
        <taxon>Methanolobus</taxon>
    </lineage>
</organism>
<dbReference type="Pfam" id="PF01899">
    <property type="entry name" value="MNHE"/>
    <property type="match status" value="1"/>
</dbReference>
<dbReference type="PANTHER" id="PTHR34584:SF1">
    <property type="entry name" value="NA(+)_H(+) ANTIPORTER SUBUNIT E1"/>
    <property type="match status" value="1"/>
</dbReference>
<dbReference type="GO" id="GO:0008324">
    <property type="term" value="F:monoatomic cation transmembrane transporter activity"/>
    <property type="evidence" value="ECO:0007669"/>
    <property type="project" value="InterPro"/>
</dbReference>
<dbReference type="PIRSF" id="PIRSF019239">
    <property type="entry name" value="MrpE"/>
    <property type="match status" value="1"/>
</dbReference>
<reference evidence="7 8" key="1">
    <citation type="journal article" date="2011" name="Appl. Environ. Microbiol.">
        <title>Methanogenic archaea isolated from Taiwan's Chelungpu fault.</title>
        <authorList>
            <person name="Wu S.Y."/>
            <person name="Lai M.C."/>
        </authorList>
    </citation>
    <scope>NUCLEOTIDE SEQUENCE [LARGE SCALE GENOMIC DNA]</scope>
    <source>
        <strain evidence="7 8">St545Mb</strain>
    </source>
</reference>
<protein>
    <submittedName>
        <fullName evidence="7">Cation:proton antiporter</fullName>
    </submittedName>
</protein>